<keyword evidence="1" id="KW-0472">Membrane</keyword>
<accession>A0A9D2MTN9</accession>
<evidence type="ECO:0000313" key="3">
    <source>
        <dbReference type="Proteomes" id="UP000886883"/>
    </source>
</evidence>
<keyword evidence="1" id="KW-0812">Transmembrane</keyword>
<dbReference type="EMBL" id="DWXE01000046">
    <property type="protein sequence ID" value="HJB92261.1"/>
    <property type="molecule type" value="Genomic_DNA"/>
</dbReference>
<evidence type="ECO:0000313" key="2">
    <source>
        <dbReference type="EMBL" id="HJB92261.1"/>
    </source>
</evidence>
<name>A0A9D2MTN9_9FIRM</name>
<reference evidence="2" key="2">
    <citation type="submission" date="2021-04" db="EMBL/GenBank/DDBJ databases">
        <authorList>
            <person name="Gilroy R."/>
        </authorList>
    </citation>
    <scope>NUCLEOTIDE SEQUENCE</scope>
    <source>
        <strain evidence="2">USAMLcec3-2134</strain>
    </source>
</reference>
<dbReference type="Proteomes" id="UP000886883">
    <property type="component" value="Unassembled WGS sequence"/>
</dbReference>
<feature type="transmembrane region" description="Helical" evidence="1">
    <location>
        <begin position="64"/>
        <end position="89"/>
    </location>
</feature>
<organism evidence="2 3">
    <name type="scientific">Candidatus Eisenbergiella merdigallinarum</name>
    <dbReference type="NCBI Taxonomy" id="2838552"/>
    <lineage>
        <taxon>Bacteria</taxon>
        <taxon>Bacillati</taxon>
        <taxon>Bacillota</taxon>
        <taxon>Clostridia</taxon>
        <taxon>Lachnospirales</taxon>
        <taxon>Lachnospiraceae</taxon>
        <taxon>Eisenbergiella</taxon>
    </lineage>
</organism>
<dbReference type="Pfam" id="PF16316">
    <property type="entry name" value="DUF4956"/>
    <property type="match status" value="1"/>
</dbReference>
<reference evidence="2" key="1">
    <citation type="journal article" date="2021" name="PeerJ">
        <title>Extensive microbial diversity within the chicken gut microbiome revealed by metagenomics and culture.</title>
        <authorList>
            <person name="Gilroy R."/>
            <person name="Ravi A."/>
            <person name="Getino M."/>
            <person name="Pursley I."/>
            <person name="Horton D.L."/>
            <person name="Alikhan N.F."/>
            <person name="Baker D."/>
            <person name="Gharbi K."/>
            <person name="Hall N."/>
            <person name="Watson M."/>
            <person name="Adriaenssens E.M."/>
            <person name="Foster-Nyarko E."/>
            <person name="Jarju S."/>
            <person name="Secka A."/>
            <person name="Antonio M."/>
            <person name="Oren A."/>
            <person name="Chaudhuri R.R."/>
            <person name="La Ragione R."/>
            <person name="Hildebrand F."/>
            <person name="Pallen M.J."/>
        </authorList>
    </citation>
    <scope>NUCLEOTIDE SEQUENCE</scope>
    <source>
        <strain evidence="2">USAMLcec3-2134</strain>
    </source>
</reference>
<dbReference type="AlphaFoldDB" id="A0A9D2MTN9"/>
<proteinExistence type="predicted"/>
<feature type="transmembrane region" description="Helical" evidence="1">
    <location>
        <begin position="25"/>
        <end position="44"/>
    </location>
</feature>
<dbReference type="InterPro" id="IPR032531">
    <property type="entry name" value="DUF4956"/>
</dbReference>
<keyword evidence="1" id="KW-1133">Transmembrane helix</keyword>
<protein>
    <submittedName>
        <fullName evidence="2">DUF4956 domain-containing protein</fullName>
    </submittedName>
</protein>
<evidence type="ECO:0000256" key="1">
    <source>
        <dbReference type="SAM" id="Phobius"/>
    </source>
</evidence>
<gene>
    <name evidence="2" type="ORF">H9763_12470</name>
</gene>
<sequence>MRLQDYFKNSVWESFVSSQGLTLDMTTQIIVSMAIALIMGLFIYKIYQIYFGGVVFSRSFATTLVGMSVLTCMLTLAISTNIVISLGMVGALSIVRYRTAIKDPMDLLYLFWAISVGITSGAGMYVLVVAASLIMLILIHILYHRQKRGMIYIMVVHYQGELTGDEVLRALKKLRYQLKSKTFRGDLTEMTLEVYCRSDNTVFLENIKAIEQVKDVTLIQYNGEYHG</sequence>
<feature type="transmembrane region" description="Helical" evidence="1">
    <location>
        <begin position="109"/>
        <end position="142"/>
    </location>
</feature>
<comment type="caution">
    <text evidence="2">The sequence shown here is derived from an EMBL/GenBank/DDBJ whole genome shotgun (WGS) entry which is preliminary data.</text>
</comment>